<protein>
    <submittedName>
        <fullName evidence="2">Uncharacterized protein</fullName>
    </submittedName>
</protein>
<feature type="transmembrane region" description="Helical" evidence="1">
    <location>
        <begin position="6"/>
        <end position="28"/>
    </location>
</feature>
<dbReference type="AlphaFoldDB" id="A0ABD3BNM1"/>
<evidence type="ECO:0000313" key="2">
    <source>
        <dbReference type="EMBL" id="KAL3618706.1"/>
    </source>
</evidence>
<comment type="caution">
    <text evidence="2">The sequence shown here is derived from an EMBL/GenBank/DDBJ whole genome shotgun (WGS) entry which is preliminary data.</text>
</comment>
<evidence type="ECO:0000256" key="1">
    <source>
        <dbReference type="SAM" id="Phobius"/>
    </source>
</evidence>
<sequence length="93" mass="10363">MACNMSASYTIFLLMLSLRSGFTGVILLRNESIKIKFVYKAEMLLAIQQDTELCLNALLFRLIKHSPSVIVIGGEWYGPTAGVTDPIVRDVQK</sequence>
<keyword evidence="1" id="KW-0472">Membrane</keyword>
<dbReference type="Proteomes" id="UP001632038">
    <property type="component" value="Unassembled WGS sequence"/>
</dbReference>
<gene>
    <name evidence="2" type="ORF">CASFOL_037368</name>
</gene>
<keyword evidence="1" id="KW-1133">Transmembrane helix</keyword>
<name>A0ABD3BNM1_9LAMI</name>
<keyword evidence="3" id="KW-1185">Reference proteome</keyword>
<accession>A0ABD3BNM1</accession>
<evidence type="ECO:0000313" key="3">
    <source>
        <dbReference type="Proteomes" id="UP001632038"/>
    </source>
</evidence>
<proteinExistence type="predicted"/>
<reference evidence="3" key="1">
    <citation type="journal article" date="2024" name="IScience">
        <title>Strigolactones Initiate the Formation of Haustorium-like Structures in Castilleja.</title>
        <authorList>
            <person name="Buerger M."/>
            <person name="Peterson D."/>
            <person name="Chory J."/>
        </authorList>
    </citation>
    <scope>NUCLEOTIDE SEQUENCE [LARGE SCALE GENOMIC DNA]</scope>
</reference>
<organism evidence="2 3">
    <name type="scientific">Castilleja foliolosa</name>
    <dbReference type="NCBI Taxonomy" id="1961234"/>
    <lineage>
        <taxon>Eukaryota</taxon>
        <taxon>Viridiplantae</taxon>
        <taxon>Streptophyta</taxon>
        <taxon>Embryophyta</taxon>
        <taxon>Tracheophyta</taxon>
        <taxon>Spermatophyta</taxon>
        <taxon>Magnoliopsida</taxon>
        <taxon>eudicotyledons</taxon>
        <taxon>Gunneridae</taxon>
        <taxon>Pentapetalae</taxon>
        <taxon>asterids</taxon>
        <taxon>lamiids</taxon>
        <taxon>Lamiales</taxon>
        <taxon>Orobanchaceae</taxon>
        <taxon>Pedicularideae</taxon>
        <taxon>Castillejinae</taxon>
        <taxon>Castilleja</taxon>
    </lineage>
</organism>
<dbReference type="EMBL" id="JAVIJP010000078">
    <property type="protein sequence ID" value="KAL3618706.1"/>
    <property type="molecule type" value="Genomic_DNA"/>
</dbReference>
<keyword evidence="1" id="KW-0812">Transmembrane</keyword>